<dbReference type="OrthoDB" id="3773711at2"/>
<gene>
    <name evidence="1" type="ORF">SAMN06265360_106173</name>
</gene>
<evidence type="ECO:0000313" key="1">
    <source>
        <dbReference type="EMBL" id="SNR45925.1"/>
    </source>
</evidence>
<protein>
    <submittedName>
        <fullName evidence="1">Uncharacterized protein</fullName>
    </submittedName>
</protein>
<dbReference type="EMBL" id="FZNW01000006">
    <property type="protein sequence ID" value="SNR45925.1"/>
    <property type="molecule type" value="Genomic_DNA"/>
</dbReference>
<accession>A0A238WH83</accession>
<name>A0A238WH83_9PSEU</name>
<dbReference type="RefSeq" id="WP_089300739.1">
    <property type="nucleotide sequence ID" value="NZ_FZNW01000006.1"/>
</dbReference>
<keyword evidence="2" id="KW-1185">Reference proteome</keyword>
<dbReference type="Proteomes" id="UP000198348">
    <property type="component" value="Unassembled WGS sequence"/>
</dbReference>
<sequence length="179" mass="19618">MSWEDFYRRRDTIAAVLHAAERSPDGSLPFTEVGAGQVFRDERELLLAMHYHWMQVMTGQLRAELGRPDDGDRPAGEDGYDPADGVARAWRRAAEEHAALRAVLDANLERYPDVGTAALQREQRVLAVTAGLAEPDEAPAEAARVGAAFLALTRHGATHGAARSERSKGQVLRMFARSA</sequence>
<reference evidence="2" key="1">
    <citation type="submission" date="2017-06" db="EMBL/GenBank/DDBJ databases">
        <authorList>
            <person name="Varghese N."/>
            <person name="Submissions S."/>
        </authorList>
    </citation>
    <scope>NUCLEOTIDE SEQUENCE [LARGE SCALE GENOMIC DNA]</scope>
    <source>
        <strain evidence="2">DSM 45207</strain>
    </source>
</reference>
<proteinExistence type="predicted"/>
<evidence type="ECO:0000313" key="2">
    <source>
        <dbReference type="Proteomes" id="UP000198348"/>
    </source>
</evidence>
<dbReference type="AlphaFoldDB" id="A0A238WH83"/>
<organism evidence="1 2">
    <name type="scientific">Haloechinothrix alba</name>
    <dbReference type="NCBI Taxonomy" id="664784"/>
    <lineage>
        <taxon>Bacteria</taxon>
        <taxon>Bacillati</taxon>
        <taxon>Actinomycetota</taxon>
        <taxon>Actinomycetes</taxon>
        <taxon>Pseudonocardiales</taxon>
        <taxon>Pseudonocardiaceae</taxon>
        <taxon>Haloechinothrix</taxon>
    </lineage>
</organism>